<dbReference type="SFLD" id="SFLDG01135">
    <property type="entry name" value="C1.5.6:_HAD__Beta-PGM__Phospha"/>
    <property type="match status" value="1"/>
</dbReference>
<organism evidence="1 3">
    <name type="scientific">Kurthia zopfii</name>
    <dbReference type="NCBI Taxonomy" id="1650"/>
    <lineage>
        <taxon>Bacteria</taxon>
        <taxon>Bacillati</taxon>
        <taxon>Bacillota</taxon>
        <taxon>Bacilli</taxon>
        <taxon>Bacillales</taxon>
        <taxon>Caryophanaceae</taxon>
        <taxon>Kurthia</taxon>
    </lineage>
</organism>
<dbReference type="GO" id="GO:0005829">
    <property type="term" value="C:cytosol"/>
    <property type="evidence" value="ECO:0007669"/>
    <property type="project" value="TreeGrafter"/>
</dbReference>
<dbReference type="AlphaFoldDB" id="A0A8B4QD52"/>
<dbReference type="GO" id="GO:0008967">
    <property type="term" value="F:phosphoglycolate phosphatase activity"/>
    <property type="evidence" value="ECO:0007669"/>
    <property type="project" value="TreeGrafter"/>
</dbReference>
<evidence type="ECO:0000313" key="3">
    <source>
        <dbReference type="Proteomes" id="UP000254330"/>
    </source>
</evidence>
<dbReference type="SFLD" id="SFLDG01129">
    <property type="entry name" value="C1.5:_HAD__Beta-PGM__Phosphata"/>
    <property type="match status" value="1"/>
</dbReference>
<dbReference type="PANTHER" id="PTHR43434">
    <property type="entry name" value="PHOSPHOGLYCOLATE PHOSPHATASE"/>
    <property type="match status" value="1"/>
</dbReference>
<evidence type="ECO:0000313" key="1">
    <source>
        <dbReference type="EMBL" id="STX10605.1"/>
    </source>
</evidence>
<dbReference type="OrthoDB" id="9807630at2"/>
<reference evidence="1 3" key="1">
    <citation type="submission" date="2018-06" db="EMBL/GenBank/DDBJ databases">
        <authorList>
            <consortium name="Pathogen Informatics"/>
            <person name="Doyle S."/>
        </authorList>
    </citation>
    <scope>NUCLEOTIDE SEQUENCE [LARGE SCALE GENOMIC DNA]</scope>
    <source>
        <strain evidence="1 3">NCTC10597</strain>
    </source>
</reference>
<dbReference type="GO" id="GO:0006281">
    <property type="term" value="P:DNA repair"/>
    <property type="evidence" value="ECO:0007669"/>
    <property type="project" value="TreeGrafter"/>
</dbReference>
<dbReference type="EMBL" id="UGNP01000001">
    <property type="protein sequence ID" value="STX10605.1"/>
    <property type="molecule type" value="Genomic_DNA"/>
</dbReference>
<name>A0A8B4QD52_9BACL</name>
<dbReference type="NCBIfam" id="TIGR01549">
    <property type="entry name" value="HAD-SF-IA-v1"/>
    <property type="match status" value="1"/>
</dbReference>
<dbReference type="Proteomes" id="UP000254330">
    <property type="component" value="Unassembled WGS sequence"/>
</dbReference>
<accession>A0A8B4QD52</accession>
<keyword evidence="1" id="KW-0378">Hydrolase</keyword>
<dbReference type="Pfam" id="PF13419">
    <property type="entry name" value="HAD_2"/>
    <property type="match status" value="1"/>
</dbReference>
<dbReference type="FunFam" id="3.40.50.1000:FF:000022">
    <property type="entry name" value="Phosphoglycolate phosphatase"/>
    <property type="match status" value="1"/>
</dbReference>
<dbReference type="InterPro" id="IPR041492">
    <property type="entry name" value="HAD_2"/>
</dbReference>
<dbReference type="SUPFAM" id="SSF56784">
    <property type="entry name" value="HAD-like"/>
    <property type="match status" value="1"/>
</dbReference>
<sequence length="216" mass="24263">MNYKGLLFDFDGTLLDTNNLIIETFYQVIEPKFPGKYSKEDMANFIGPSLSDTFTMVAPDRVEELTNEYITWNRLHHDELVREFDFVVEVLTDLKKAGIKLAIVSTKRQEALLRGMNLMGITDLFDTIIGNDDVKNTKPHPEPVLLALSRLGLEKNEVIMIGDNYHDIEGGQNAGVHTAGVAWSLKGTAFLETYHPTFMLQTMKDLYGIVGVPAHA</sequence>
<dbReference type="GO" id="GO:0004427">
    <property type="term" value="F:inorganic diphosphate phosphatase activity"/>
    <property type="evidence" value="ECO:0007669"/>
    <property type="project" value="UniProtKB-EC"/>
</dbReference>
<gene>
    <name evidence="1" type="primary">ppaX_2</name>
    <name evidence="2" type="ORF">DFR61_10232</name>
    <name evidence="1" type="ORF">NCTC10597_02354</name>
</gene>
<comment type="caution">
    <text evidence="1">The sequence shown here is derived from an EMBL/GenBank/DDBJ whole genome shotgun (WGS) entry which is preliminary data.</text>
</comment>
<dbReference type="Gene3D" id="1.10.150.240">
    <property type="entry name" value="Putative phosphatase, domain 2"/>
    <property type="match status" value="1"/>
</dbReference>
<dbReference type="Gene3D" id="3.40.50.1000">
    <property type="entry name" value="HAD superfamily/HAD-like"/>
    <property type="match status" value="1"/>
</dbReference>
<dbReference type="InterPro" id="IPR050155">
    <property type="entry name" value="HAD-like_hydrolase_sf"/>
</dbReference>
<dbReference type="PANTHER" id="PTHR43434:SF26">
    <property type="entry name" value="PYROPHOSPHATASE PPAX"/>
    <property type="match status" value="1"/>
</dbReference>
<dbReference type="Proteomes" id="UP000294641">
    <property type="component" value="Unassembled WGS sequence"/>
</dbReference>
<proteinExistence type="predicted"/>
<evidence type="ECO:0000313" key="2">
    <source>
        <dbReference type="EMBL" id="TDR43352.1"/>
    </source>
</evidence>
<evidence type="ECO:0000313" key="4">
    <source>
        <dbReference type="Proteomes" id="UP000294641"/>
    </source>
</evidence>
<dbReference type="InterPro" id="IPR036412">
    <property type="entry name" value="HAD-like_sf"/>
</dbReference>
<keyword evidence="4" id="KW-1185">Reference proteome</keyword>
<dbReference type="RefSeq" id="WP_109348424.1">
    <property type="nucleotide sequence ID" value="NZ_BJUE01000044.1"/>
</dbReference>
<dbReference type="InterPro" id="IPR006439">
    <property type="entry name" value="HAD-SF_hydro_IA"/>
</dbReference>
<dbReference type="PRINTS" id="PR00413">
    <property type="entry name" value="HADHALOGNASE"/>
</dbReference>
<protein>
    <submittedName>
        <fullName evidence="1 2">pyrophosphatase PpaX</fullName>
        <ecNumber evidence="1">3.6.1.1</ecNumber>
    </submittedName>
</protein>
<dbReference type="EMBL" id="SNZG01000002">
    <property type="protein sequence ID" value="TDR43352.1"/>
    <property type="molecule type" value="Genomic_DNA"/>
</dbReference>
<dbReference type="NCBIfam" id="NF009804">
    <property type="entry name" value="PRK13288.1"/>
    <property type="match status" value="1"/>
</dbReference>
<dbReference type="SFLD" id="SFLDS00003">
    <property type="entry name" value="Haloacid_Dehalogenase"/>
    <property type="match status" value="1"/>
</dbReference>
<dbReference type="EC" id="3.6.1.1" evidence="1"/>
<dbReference type="InterPro" id="IPR023198">
    <property type="entry name" value="PGP-like_dom2"/>
</dbReference>
<reference evidence="2 4" key="2">
    <citation type="submission" date="2019-03" db="EMBL/GenBank/DDBJ databases">
        <title>Genomic Encyclopedia of Type Strains, Phase IV (KMG-IV): sequencing the most valuable type-strain genomes for metagenomic binning, comparative biology and taxonomic classification.</title>
        <authorList>
            <person name="Goeker M."/>
        </authorList>
    </citation>
    <scope>NUCLEOTIDE SEQUENCE [LARGE SCALE GENOMIC DNA]</scope>
    <source>
        <strain evidence="2 4">DSM 20580</strain>
    </source>
</reference>
<dbReference type="InterPro" id="IPR023214">
    <property type="entry name" value="HAD_sf"/>
</dbReference>
<dbReference type="NCBIfam" id="TIGR01509">
    <property type="entry name" value="HAD-SF-IA-v3"/>
    <property type="match status" value="1"/>
</dbReference>